<dbReference type="PANTHER" id="PTHR47326:SF1">
    <property type="entry name" value="HTH PSQ-TYPE DOMAIN-CONTAINING PROTEIN"/>
    <property type="match status" value="1"/>
</dbReference>
<protein>
    <submittedName>
        <fullName evidence="1">Uncharacterized protein</fullName>
    </submittedName>
</protein>
<name>A0A5E4LZR4_9HEMI</name>
<dbReference type="InterPro" id="IPR036397">
    <property type="entry name" value="RNaseH_sf"/>
</dbReference>
<dbReference type="AlphaFoldDB" id="A0A5E4LZR4"/>
<accession>A0A5E4LZR4</accession>
<proteinExistence type="predicted"/>
<dbReference type="Proteomes" id="UP000325440">
    <property type="component" value="Unassembled WGS sequence"/>
</dbReference>
<evidence type="ECO:0000313" key="1">
    <source>
        <dbReference type="EMBL" id="VVC25086.1"/>
    </source>
</evidence>
<sequence>MPLEKKIKSGSVTGNQKQTIIDFMESHPHLAKGQFLSQLPMIEIIFVLLYDEAHFWLNGYVNKQIDRIWTEEQPEEVQKLPLHPDKITVWCGLWAGGIIAHEILALSREQFGEQLISRFRPISWPARSCDITPLDIFLWSYVRSKVYITKPTMIDELEANIKHVIGKILVEMLEWVIENWNFRMDHVRRSSI</sequence>
<organism evidence="1 2">
    <name type="scientific">Cinara cedri</name>
    <dbReference type="NCBI Taxonomy" id="506608"/>
    <lineage>
        <taxon>Eukaryota</taxon>
        <taxon>Metazoa</taxon>
        <taxon>Ecdysozoa</taxon>
        <taxon>Arthropoda</taxon>
        <taxon>Hexapoda</taxon>
        <taxon>Insecta</taxon>
        <taxon>Pterygota</taxon>
        <taxon>Neoptera</taxon>
        <taxon>Paraneoptera</taxon>
        <taxon>Hemiptera</taxon>
        <taxon>Sternorrhyncha</taxon>
        <taxon>Aphidomorpha</taxon>
        <taxon>Aphidoidea</taxon>
        <taxon>Aphididae</taxon>
        <taxon>Lachninae</taxon>
        <taxon>Cinara</taxon>
    </lineage>
</organism>
<evidence type="ECO:0000313" key="2">
    <source>
        <dbReference type="Proteomes" id="UP000325440"/>
    </source>
</evidence>
<dbReference type="EMBL" id="CABPRJ010000008">
    <property type="protein sequence ID" value="VVC25086.1"/>
    <property type="molecule type" value="Genomic_DNA"/>
</dbReference>
<dbReference type="Gene3D" id="3.30.420.10">
    <property type="entry name" value="Ribonuclease H-like superfamily/Ribonuclease H"/>
    <property type="match status" value="1"/>
</dbReference>
<reference evidence="1 2" key="1">
    <citation type="submission" date="2019-08" db="EMBL/GenBank/DDBJ databases">
        <authorList>
            <person name="Alioto T."/>
            <person name="Alioto T."/>
            <person name="Gomez Garrido J."/>
        </authorList>
    </citation>
    <scope>NUCLEOTIDE SEQUENCE [LARGE SCALE GENOMIC DNA]</scope>
</reference>
<dbReference type="PANTHER" id="PTHR47326">
    <property type="entry name" value="TRANSPOSABLE ELEMENT TC3 TRANSPOSASE-LIKE PROTEIN"/>
    <property type="match status" value="1"/>
</dbReference>
<keyword evidence="2" id="KW-1185">Reference proteome</keyword>
<gene>
    <name evidence="1" type="ORF">CINCED_3A018090</name>
</gene>
<dbReference type="GO" id="GO:0003676">
    <property type="term" value="F:nucleic acid binding"/>
    <property type="evidence" value="ECO:0007669"/>
    <property type="project" value="InterPro"/>
</dbReference>
<dbReference type="OrthoDB" id="7970043at2759"/>